<dbReference type="InterPro" id="IPR003848">
    <property type="entry name" value="DUF218"/>
</dbReference>
<dbReference type="GO" id="GO:0005886">
    <property type="term" value="C:plasma membrane"/>
    <property type="evidence" value="ECO:0007669"/>
    <property type="project" value="TreeGrafter"/>
</dbReference>
<evidence type="ECO:0000313" key="3">
    <source>
        <dbReference type="Proteomes" id="UP000199017"/>
    </source>
</evidence>
<feature type="domain" description="DUF218" evidence="1">
    <location>
        <begin position="3"/>
        <end position="85"/>
    </location>
</feature>
<dbReference type="InterPro" id="IPR051599">
    <property type="entry name" value="Cell_Envelope_Assoc"/>
</dbReference>
<dbReference type="Pfam" id="PF02698">
    <property type="entry name" value="DUF218"/>
    <property type="match status" value="1"/>
</dbReference>
<protein>
    <submittedName>
        <fullName evidence="2">DUF218 domain-containing protein</fullName>
    </submittedName>
</protein>
<gene>
    <name evidence="2" type="ORF">SAMN05216352_10978</name>
</gene>
<evidence type="ECO:0000259" key="1">
    <source>
        <dbReference type="Pfam" id="PF02698"/>
    </source>
</evidence>
<accession>A0A1G8LTU3</accession>
<dbReference type="PANTHER" id="PTHR30336">
    <property type="entry name" value="INNER MEMBRANE PROTEIN, PROBABLE PERMEASE"/>
    <property type="match status" value="1"/>
</dbReference>
<dbReference type="CDD" id="cd06259">
    <property type="entry name" value="YdcF-like"/>
    <property type="match status" value="1"/>
</dbReference>
<keyword evidence="3" id="KW-1185">Reference proteome</keyword>
<sequence length="111" mass="12622">MKEAESEVARKYALENGAKREDIFIETKSHITEENIRYAKDIMQQNNIDNATIVSEPLHMKRAMMIAEDQGVNVYSSPAADTAYQSLSKESCFTIAAISFFHPFDHNIHVQ</sequence>
<evidence type="ECO:0000313" key="2">
    <source>
        <dbReference type="EMBL" id="SDI59055.1"/>
    </source>
</evidence>
<dbReference type="InterPro" id="IPR014729">
    <property type="entry name" value="Rossmann-like_a/b/a_fold"/>
</dbReference>
<proteinExistence type="predicted"/>
<organism evidence="2 3">
    <name type="scientific">Alteribacillus bidgolensis</name>
    <dbReference type="NCBI Taxonomy" id="930129"/>
    <lineage>
        <taxon>Bacteria</taxon>
        <taxon>Bacillati</taxon>
        <taxon>Bacillota</taxon>
        <taxon>Bacilli</taxon>
        <taxon>Bacillales</taxon>
        <taxon>Bacillaceae</taxon>
        <taxon>Alteribacillus</taxon>
    </lineage>
</organism>
<reference evidence="2 3" key="1">
    <citation type="submission" date="2016-10" db="EMBL/GenBank/DDBJ databases">
        <authorList>
            <person name="de Groot N.N."/>
        </authorList>
    </citation>
    <scope>NUCLEOTIDE SEQUENCE [LARGE SCALE GENOMIC DNA]</scope>
    <source>
        <strain evidence="3">P4B,CCM 7963,CECT 7998,DSM 25260,IBRC-M 10614,KCTC 13821</strain>
    </source>
</reference>
<dbReference type="AlphaFoldDB" id="A0A1G8LTU3"/>
<dbReference type="Proteomes" id="UP000199017">
    <property type="component" value="Unassembled WGS sequence"/>
</dbReference>
<dbReference type="PANTHER" id="PTHR30336:SF20">
    <property type="entry name" value="DUF218 DOMAIN-CONTAINING PROTEIN"/>
    <property type="match status" value="1"/>
</dbReference>
<name>A0A1G8LTU3_9BACI</name>
<dbReference type="Gene3D" id="3.40.50.620">
    <property type="entry name" value="HUPs"/>
    <property type="match status" value="1"/>
</dbReference>
<dbReference type="EMBL" id="FNDU01000009">
    <property type="protein sequence ID" value="SDI59055.1"/>
    <property type="molecule type" value="Genomic_DNA"/>
</dbReference>